<accession>A0A379Q7E4</accession>
<gene>
    <name evidence="1" type="ORF">NCTC9854_02520</name>
</gene>
<protein>
    <submittedName>
        <fullName evidence="1">Uncharacterized protein</fullName>
    </submittedName>
</protein>
<name>A0A379Q7E4_SALER</name>
<organism evidence="1 2">
    <name type="scientific">Salmonella enterica</name>
    <name type="common">Salmonella choleraesuis</name>
    <dbReference type="NCBI Taxonomy" id="28901"/>
    <lineage>
        <taxon>Bacteria</taxon>
        <taxon>Pseudomonadati</taxon>
        <taxon>Pseudomonadota</taxon>
        <taxon>Gammaproteobacteria</taxon>
        <taxon>Enterobacterales</taxon>
        <taxon>Enterobacteriaceae</taxon>
        <taxon>Salmonella</taxon>
    </lineage>
</organism>
<reference evidence="1 2" key="1">
    <citation type="submission" date="2018-06" db="EMBL/GenBank/DDBJ databases">
        <authorList>
            <consortium name="Pathogen Informatics"/>
            <person name="Doyle S."/>
        </authorList>
    </citation>
    <scope>NUCLEOTIDE SEQUENCE [LARGE SCALE GENOMIC DNA]</scope>
    <source>
        <strain evidence="1 2">NCTC9854</strain>
    </source>
</reference>
<evidence type="ECO:0000313" key="1">
    <source>
        <dbReference type="EMBL" id="SUF38209.1"/>
    </source>
</evidence>
<evidence type="ECO:0000313" key="2">
    <source>
        <dbReference type="Proteomes" id="UP000254773"/>
    </source>
</evidence>
<dbReference type="AlphaFoldDB" id="A0A379Q7E4"/>
<dbReference type="EMBL" id="UGWI01000001">
    <property type="protein sequence ID" value="SUF38209.1"/>
    <property type="molecule type" value="Genomic_DNA"/>
</dbReference>
<proteinExistence type="predicted"/>
<sequence length="57" mass="6269">MLIALNATTFLTSQKPMTFGEWLKFASKRLHEQPIIGVAARSVTTSLPAISRIKEPA</sequence>
<dbReference type="Proteomes" id="UP000254773">
    <property type="component" value="Unassembled WGS sequence"/>
</dbReference>